<comment type="caution">
    <text evidence="2">The sequence shown here is derived from an EMBL/GenBank/DDBJ whole genome shotgun (WGS) entry which is preliminary data.</text>
</comment>
<sequence>MTSRPALVVRPRTGAEAAAAVVTAVRSGSRYDVARTTSSPDDRGIAFHRMHVAAGTVGAVGRQGAPMQSGRAPASHAPLSRRRLFGLSAGAFLAAGCSGSGDGDDRGNGTTGKPESKESARPRAAAPDGALGANFNEDPTYVDKAALDGLGTSWVRGFTVLDRVKGGMAAERLRAVRTLLDLHGQGFGTILALKFQFRKEGRTVPAPGSREMRAELAAVDKVLEAVLDKVEILTLGNEPFLETRPQERQTKLNPFYQAVAKHVIDYRDEHFPDGCRTRLHMGALNHLDDPAMLSDATEEWIDFVNRTSQLDGLDMHPHVTSAGAAQKYLDYVLPRLDSGKKFLVTEFSLVNHYQRQMPKPLPAPFLTAHGKELGLGRDTRVWQFLRAAVERPLTEEQWRDFLRMSPWFEDHKHFMRDQVTAYRETGRLAVATYGVVQGKASVRDITGKTKPWMLNSLYVPRTVRHERGAPLPRTYTVSDDFAALQREQDRLLKS</sequence>
<dbReference type="RefSeq" id="WP_397708861.1">
    <property type="nucleotide sequence ID" value="NZ_JBIRGN010000001.1"/>
</dbReference>
<dbReference type="Proteomes" id="UP001610818">
    <property type="component" value="Unassembled WGS sequence"/>
</dbReference>
<evidence type="ECO:0000313" key="3">
    <source>
        <dbReference type="Proteomes" id="UP001610818"/>
    </source>
</evidence>
<proteinExistence type="predicted"/>
<dbReference type="SUPFAM" id="SSF51445">
    <property type="entry name" value="(Trans)glycosidases"/>
    <property type="match status" value="1"/>
</dbReference>
<feature type="region of interest" description="Disordered" evidence="1">
    <location>
        <begin position="98"/>
        <end position="135"/>
    </location>
</feature>
<dbReference type="InterPro" id="IPR017853">
    <property type="entry name" value="GH"/>
</dbReference>
<keyword evidence="3" id="KW-1185">Reference proteome</keyword>
<dbReference type="EMBL" id="JBIRGQ010000001">
    <property type="protein sequence ID" value="MFH8544757.1"/>
    <property type="molecule type" value="Genomic_DNA"/>
</dbReference>
<name>A0ABW7QIY2_9ACTN</name>
<protein>
    <submittedName>
        <fullName evidence="2">Uncharacterized protein</fullName>
    </submittedName>
</protein>
<gene>
    <name evidence="2" type="ORF">ACH4F9_07070</name>
</gene>
<evidence type="ECO:0000313" key="2">
    <source>
        <dbReference type="EMBL" id="MFH8544757.1"/>
    </source>
</evidence>
<evidence type="ECO:0000256" key="1">
    <source>
        <dbReference type="SAM" id="MobiDB-lite"/>
    </source>
</evidence>
<accession>A0ABW7QIY2</accession>
<organism evidence="2 3">
    <name type="scientific">Streptomyces longisporoflavus</name>
    <dbReference type="NCBI Taxonomy" id="28044"/>
    <lineage>
        <taxon>Bacteria</taxon>
        <taxon>Bacillati</taxon>
        <taxon>Actinomycetota</taxon>
        <taxon>Actinomycetes</taxon>
        <taxon>Kitasatosporales</taxon>
        <taxon>Streptomycetaceae</taxon>
        <taxon>Streptomyces</taxon>
    </lineage>
</organism>
<reference evidence="2 3" key="1">
    <citation type="submission" date="2024-10" db="EMBL/GenBank/DDBJ databases">
        <title>The Natural Products Discovery Center: Release of the First 8490 Sequenced Strains for Exploring Actinobacteria Biosynthetic Diversity.</title>
        <authorList>
            <person name="Kalkreuter E."/>
            <person name="Kautsar S.A."/>
            <person name="Yang D."/>
            <person name="Bader C.D."/>
            <person name="Teijaro C.N."/>
            <person name="Fluegel L."/>
            <person name="Davis C.M."/>
            <person name="Simpson J.R."/>
            <person name="Lauterbach L."/>
            <person name="Steele A.D."/>
            <person name="Gui C."/>
            <person name="Meng S."/>
            <person name="Li G."/>
            <person name="Viehrig K."/>
            <person name="Ye F."/>
            <person name="Su P."/>
            <person name="Kiefer A.F."/>
            <person name="Nichols A."/>
            <person name="Cepeda A.J."/>
            <person name="Yan W."/>
            <person name="Fan B."/>
            <person name="Jiang Y."/>
            <person name="Adhikari A."/>
            <person name="Zheng C.-J."/>
            <person name="Schuster L."/>
            <person name="Cowan T.M."/>
            <person name="Smanski M.J."/>
            <person name="Chevrette M.G."/>
            <person name="De Carvalho L.P.S."/>
            <person name="Shen B."/>
        </authorList>
    </citation>
    <scope>NUCLEOTIDE SEQUENCE [LARGE SCALE GENOMIC DNA]</scope>
    <source>
        <strain evidence="2 3">NPDC017990</strain>
    </source>
</reference>